<sequence>MPDCCGSDLYCRSAYSECRSTILHCRNVVAPETSLSEWNTGTCLCTTGASFHNAEVLRLRPALLERCGSDLHCRSTQSECRSACLYCRSACKNKREKAI</sequence>
<dbReference type="Gramene" id="ERN14247">
    <property type="protein sequence ID" value="ERN14247"/>
    <property type="gene ID" value="AMTR_s00033p00144110"/>
</dbReference>
<name>U5CYM4_AMBTC</name>
<keyword evidence="2" id="KW-1185">Reference proteome</keyword>
<accession>U5CYM4</accession>
<dbReference type="Proteomes" id="UP000017836">
    <property type="component" value="Unassembled WGS sequence"/>
</dbReference>
<evidence type="ECO:0000313" key="2">
    <source>
        <dbReference type="Proteomes" id="UP000017836"/>
    </source>
</evidence>
<proteinExistence type="predicted"/>
<reference evidence="2" key="1">
    <citation type="journal article" date="2013" name="Science">
        <title>The Amborella genome and the evolution of flowering plants.</title>
        <authorList>
            <consortium name="Amborella Genome Project"/>
        </authorList>
    </citation>
    <scope>NUCLEOTIDE SEQUENCE [LARGE SCALE GENOMIC DNA]</scope>
</reference>
<dbReference type="EMBL" id="KI392557">
    <property type="protein sequence ID" value="ERN14247.1"/>
    <property type="molecule type" value="Genomic_DNA"/>
</dbReference>
<gene>
    <name evidence="1" type="ORF">AMTR_s00033p00144110</name>
</gene>
<organism evidence="1 2">
    <name type="scientific">Amborella trichopoda</name>
    <dbReference type="NCBI Taxonomy" id="13333"/>
    <lineage>
        <taxon>Eukaryota</taxon>
        <taxon>Viridiplantae</taxon>
        <taxon>Streptophyta</taxon>
        <taxon>Embryophyta</taxon>
        <taxon>Tracheophyta</taxon>
        <taxon>Spermatophyta</taxon>
        <taxon>Magnoliopsida</taxon>
        <taxon>Amborellales</taxon>
        <taxon>Amborellaceae</taxon>
        <taxon>Amborella</taxon>
    </lineage>
</organism>
<evidence type="ECO:0000313" key="1">
    <source>
        <dbReference type="EMBL" id="ERN14247.1"/>
    </source>
</evidence>
<dbReference type="AlphaFoldDB" id="U5CYM4"/>
<protein>
    <submittedName>
        <fullName evidence="1">Uncharacterized protein</fullName>
    </submittedName>
</protein>
<dbReference type="HOGENOM" id="CLU_2323544_0_0_1"/>